<dbReference type="EMBL" id="JBHSBU010000001">
    <property type="protein sequence ID" value="MFC4158389.1"/>
    <property type="molecule type" value="Genomic_DNA"/>
</dbReference>
<feature type="transmembrane region" description="Helical" evidence="2">
    <location>
        <begin position="12"/>
        <end position="31"/>
    </location>
</feature>
<dbReference type="Proteomes" id="UP001595791">
    <property type="component" value="Unassembled WGS sequence"/>
</dbReference>
<reference evidence="5" key="1">
    <citation type="journal article" date="2019" name="Int. J. Syst. Evol. Microbiol.">
        <title>The Global Catalogue of Microorganisms (GCM) 10K type strain sequencing project: providing services to taxonomists for standard genome sequencing and annotation.</title>
        <authorList>
            <consortium name="The Broad Institute Genomics Platform"/>
            <consortium name="The Broad Institute Genome Sequencing Center for Infectious Disease"/>
            <person name="Wu L."/>
            <person name="Ma J."/>
        </authorList>
    </citation>
    <scope>NUCLEOTIDE SEQUENCE [LARGE SCALE GENOMIC DNA]</scope>
    <source>
        <strain evidence="5">LMG 29894</strain>
    </source>
</reference>
<proteinExistence type="predicted"/>
<organism evidence="4 5">
    <name type="scientific">Chitinimonas lacunae</name>
    <dbReference type="NCBI Taxonomy" id="1963018"/>
    <lineage>
        <taxon>Bacteria</taxon>
        <taxon>Pseudomonadati</taxon>
        <taxon>Pseudomonadota</taxon>
        <taxon>Betaproteobacteria</taxon>
        <taxon>Neisseriales</taxon>
        <taxon>Chitinibacteraceae</taxon>
        <taxon>Chitinimonas</taxon>
    </lineage>
</organism>
<keyword evidence="2" id="KW-0812">Transmembrane</keyword>
<dbReference type="RefSeq" id="WP_378161007.1">
    <property type="nucleotide sequence ID" value="NZ_JBHSBU010000001.1"/>
</dbReference>
<keyword evidence="5" id="KW-1185">Reference proteome</keyword>
<feature type="compositionally biased region" description="Basic and acidic residues" evidence="1">
    <location>
        <begin position="627"/>
        <end position="638"/>
    </location>
</feature>
<feature type="domain" description="AsmA" evidence="3">
    <location>
        <begin position="16"/>
        <end position="166"/>
    </location>
</feature>
<dbReference type="PANTHER" id="PTHR30441:SF9">
    <property type="entry name" value="ASMA FAMILY PROTEIN YHJG"/>
    <property type="match status" value="1"/>
</dbReference>
<name>A0ABV8MJT5_9NEIS</name>
<evidence type="ECO:0000313" key="4">
    <source>
        <dbReference type="EMBL" id="MFC4158389.1"/>
    </source>
</evidence>
<evidence type="ECO:0000256" key="1">
    <source>
        <dbReference type="SAM" id="MobiDB-lite"/>
    </source>
</evidence>
<evidence type="ECO:0000256" key="2">
    <source>
        <dbReference type="SAM" id="Phobius"/>
    </source>
</evidence>
<evidence type="ECO:0000313" key="5">
    <source>
        <dbReference type="Proteomes" id="UP001595791"/>
    </source>
</evidence>
<feature type="region of interest" description="Disordered" evidence="1">
    <location>
        <begin position="625"/>
        <end position="648"/>
    </location>
</feature>
<sequence length="648" mass="71054">MARTSNGRRKWLIAAAIVTALIALAVYLFSWNMLRPYIERRVEAATGRSFEMRGDLDVSLSLQPRITARDLVLGNTPWSDADAMGRIGQLDFTLDLPALFSRRVELLRLELAGAQLLLEQNARHGNNWQFPANDPSPSPWQFDIAELHLQDSEVRFRDPSTDTYLLIDLMTVADGGKLPVRAAISGSFHGLDSRISMQGAPLLRLRDTRRAYPLQGEGQMGSTRFEAQGTVTDPVRLSGLAVNFRLAGRSLDELYRILNLPLPPTPAYELAGSLRHSNALWALQNFQGRVGKSDLGGDFSVDKGRQPQFIKADLHSRSLDLKDLSGFLGGREENDQPPAQPAGKVLPYTEFNLDKLRAADADVRFRGQRIITESWPFDGLNVHLRSEKQRLRLDPLDFGFAGGNIVSTIDIDANSPNLTTRADITLKRLQWQKLFPKFKFQQASIGLIGGRAQLAMRGNSMAKMLGGANGNVTVLMNGGEVSKLLLRLSNLDIANTLATLLTGDEQVPVRCMVGDMEVKDGDMRVRTLILDTDKQFISGSGGVDLGKEQFDLKLRSRPRNLSLAALRGPILIEGTFAQPAVRPDLKQAAGRVTLSALLGGVSGPLAILPLLQLGEKDGADQCSRLVADAKDHSDDRPKLPSKPGKPGK</sequence>
<gene>
    <name evidence="4" type="ORF">ACFOW7_03345</name>
</gene>
<dbReference type="InterPro" id="IPR052894">
    <property type="entry name" value="AsmA-related"/>
</dbReference>
<keyword evidence="2" id="KW-0472">Membrane</keyword>
<dbReference type="Pfam" id="PF05170">
    <property type="entry name" value="AsmA"/>
    <property type="match status" value="2"/>
</dbReference>
<accession>A0ABV8MJT5</accession>
<feature type="domain" description="AsmA" evidence="3">
    <location>
        <begin position="200"/>
        <end position="526"/>
    </location>
</feature>
<protein>
    <submittedName>
        <fullName evidence="4">AsmA family protein</fullName>
    </submittedName>
</protein>
<dbReference type="PANTHER" id="PTHR30441">
    <property type="entry name" value="DUF748 DOMAIN-CONTAINING PROTEIN"/>
    <property type="match status" value="1"/>
</dbReference>
<keyword evidence="2" id="KW-1133">Transmembrane helix</keyword>
<evidence type="ECO:0000259" key="3">
    <source>
        <dbReference type="Pfam" id="PF05170"/>
    </source>
</evidence>
<dbReference type="InterPro" id="IPR007844">
    <property type="entry name" value="AsmA"/>
</dbReference>
<comment type="caution">
    <text evidence="4">The sequence shown here is derived from an EMBL/GenBank/DDBJ whole genome shotgun (WGS) entry which is preliminary data.</text>
</comment>